<dbReference type="Proteomes" id="UP000826212">
    <property type="component" value="Chromosome"/>
</dbReference>
<protein>
    <submittedName>
        <fullName evidence="1">Uncharacterized protein</fullName>
    </submittedName>
</protein>
<evidence type="ECO:0000313" key="2">
    <source>
        <dbReference type="Proteomes" id="UP000826212"/>
    </source>
</evidence>
<accession>A0AC61NDJ9</accession>
<gene>
    <name evidence="1" type="ORF">K4L44_13340</name>
</gene>
<evidence type="ECO:0000313" key="1">
    <source>
        <dbReference type="EMBL" id="QZE13551.1"/>
    </source>
</evidence>
<reference evidence="1" key="1">
    <citation type="submission" date="2021-08" db="EMBL/GenBank/DDBJ databases">
        <title>Novel anaerobic bacterium isolated from sea squirt in East Sea, Republic of Korea.</title>
        <authorList>
            <person name="Nguyen T.H."/>
            <person name="Li Z."/>
            <person name="Lee Y.-J."/>
            <person name="Ko J."/>
            <person name="Kim S.-G."/>
        </authorList>
    </citation>
    <scope>NUCLEOTIDE SEQUENCE</scope>
    <source>
        <strain evidence="1">KCTC 25031</strain>
    </source>
</reference>
<keyword evidence="2" id="KW-1185">Reference proteome</keyword>
<dbReference type="EMBL" id="CP081303">
    <property type="protein sequence ID" value="QZE13551.1"/>
    <property type="molecule type" value="Genomic_DNA"/>
</dbReference>
<sequence>MTNSQDAIFEDLNRALSGISDKDLRFFPIDRFKTQLEILLQHRDQCPECNMLLKKTKEVVPLIPIAITDVGKERKQVDRLLRDIERHLRKVHHLLPEYYYAARYGSIFAAITVVISLIALWCFPSDNSVLVIITLTFISLILGFLWGNIKDKRFAGEIEHKSKK</sequence>
<organism evidence="1 2">
    <name type="scientific">Halosquirtibacter laminarini</name>
    <dbReference type="NCBI Taxonomy" id="3374600"/>
    <lineage>
        <taxon>Bacteria</taxon>
        <taxon>Pseudomonadati</taxon>
        <taxon>Bacteroidota</taxon>
        <taxon>Bacteroidia</taxon>
        <taxon>Marinilabiliales</taxon>
        <taxon>Prolixibacteraceae</taxon>
        <taxon>Halosquirtibacter</taxon>
    </lineage>
</organism>
<proteinExistence type="predicted"/>
<name>A0AC61NDJ9_9BACT</name>